<protein>
    <submittedName>
        <fullName evidence="1">Uncharacterized protein</fullName>
    </submittedName>
</protein>
<dbReference type="EMBL" id="SNRW01005045">
    <property type="protein sequence ID" value="KAA6385912.1"/>
    <property type="molecule type" value="Genomic_DNA"/>
</dbReference>
<dbReference type="Proteomes" id="UP000324800">
    <property type="component" value="Unassembled WGS sequence"/>
</dbReference>
<organism evidence="1 2">
    <name type="scientific">Streblomastix strix</name>
    <dbReference type="NCBI Taxonomy" id="222440"/>
    <lineage>
        <taxon>Eukaryota</taxon>
        <taxon>Metamonada</taxon>
        <taxon>Preaxostyla</taxon>
        <taxon>Oxymonadida</taxon>
        <taxon>Streblomastigidae</taxon>
        <taxon>Streblomastix</taxon>
    </lineage>
</organism>
<reference evidence="1 2" key="1">
    <citation type="submission" date="2019-03" db="EMBL/GenBank/DDBJ databases">
        <title>Single cell metagenomics reveals metabolic interactions within the superorganism composed of flagellate Streblomastix strix and complex community of Bacteroidetes bacteria on its surface.</title>
        <authorList>
            <person name="Treitli S.C."/>
            <person name="Kolisko M."/>
            <person name="Husnik F."/>
            <person name="Keeling P."/>
            <person name="Hampl V."/>
        </authorList>
    </citation>
    <scope>NUCLEOTIDE SEQUENCE [LARGE SCALE GENOMIC DNA]</scope>
    <source>
        <strain evidence="1">ST1C</strain>
    </source>
</reference>
<dbReference type="AlphaFoldDB" id="A0A5J4VTF0"/>
<evidence type="ECO:0000313" key="2">
    <source>
        <dbReference type="Proteomes" id="UP000324800"/>
    </source>
</evidence>
<comment type="caution">
    <text evidence="1">The sequence shown here is derived from an EMBL/GenBank/DDBJ whole genome shotgun (WGS) entry which is preliminary data.</text>
</comment>
<name>A0A5J4VTF0_9EUKA</name>
<proteinExistence type="predicted"/>
<accession>A0A5J4VTF0</accession>
<gene>
    <name evidence="1" type="ORF">EZS28_018562</name>
</gene>
<evidence type="ECO:0000313" key="1">
    <source>
        <dbReference type="EMBL" id="KAA6385912.1"/>
    </source>
</evidence>
<sequence>MINPNIILDEYKDEQIKDDILQDEKEQHSEVDGVVQAIGEILMKEEEKSIEEVKLYNLACEEAISFLGQIVKNWAKRYERTEQIQMRKPEKQALVTLSHITTKGIYYQKEQHTIFEQQQFLFKDQFEIAGR</sequence>